<dbReference type="AlphaFoldDB" id="A0AAV9S6C2"/>
<organism evidence="1 2">
    <name type="scientific">Crenichthys baileyi</name>
    <name type="common">White River springfish</name>
    <dbReference type="NCBI Taxonomy" id="28760"/>
    <lineage>
        <taxon>Eukaryota</taxon>
        <taxon>Metazoa</taxon>
        <taxon>Chordata</taxon>
        <taxon>Craniata</taxon>
        <taxon>Vertebrata</taxon>
        <taxon>Euteleostomi</taxon>
        <taxon>Actinopterygii</taxon>
        <taxon>Neopterygii</taxon>
        <taxon>Teleostei</taxon>
        <taxon>Neoteleostei</taxon>
        <taxon>Acanthomorphata</taxon>
        <taxon>Ovalentaria</taxon>
        <taxon>Atherinomorphae</taxon>
        <taxon>Cyprinodontiformes</taxon>
        <taxon>Goodeidae</taxon>
        <taxon>Crenichthys</taxon>
    </lineage>
</organism>
<protein>
    <submittedName>
        <fullName evidence="1">Uncharacterized protein</fullName>
    </submittedName>
</protein>
<proteinExistence type="predicted"/>
<name>A0AAV9S6C2_9TELE</name>
<gene>
    <name evidence="1" type="ORF">CRENBAI_009397</name>
</gene>
<keyword evidence="2" id="KW-1185">Reference proteome</keyword>
<accession>A0AAV9S6C2</accession>
<dbReference type="Proteomes" id="UP001311232">
    <property type="component" value="Unassembled WGS sequence"/>
</dbReference>
<reference evidence="1 2" key="1">
    <citation type="submission" date="2021-06" db="EMBL/GenBank/DDBJ databases">
        <authorList>
            <person name="Palmer J.M."/>
        </authorList>
    </citation>
    <scope>NUCLEOTIDE SEQUENCE [LARGE SCALE GENOMIC DNA]</scope>
    <source>
        <strain evidence="1 2">MEX-2019</strain>
        <tissue evidence="1">Muscle</tissue>
    </source>
</reference>
<comment type="caution">
    <text evidence="1">The sequence shown here is derived from an EMBL/GenBank/DDBJ whole genome shotgun (WGS) entry which is preliminary data.</text>
</comment>
<dbReference type="EMBL" id="JAHHUM010000884">
    <property type="protein sequence ID" value="KAK5616509.1"/>
    <property type="molecule type" value="Genomic_DNA"/>
</dbReference>
<evidence type="ECO:0000313" key="1">
    <source>
        <dbReference type="EMBL" id="KAK5616509.1"/>
    </source>
</evidence>
<sequence>MKVQGRVRLMDEPQQTEVGRAGERCNGVARTQEDRGAVRRLEAAVQGRIFLEVLEMEEHQPPNPTKAVGESLLLNELQLWSLPVAPCLRDERGQQKKHNTNLLQAPSDSLISSGLHSTTSIRIPGEDFANSNPKMFIQAHVIISIHVFHQGPSAKRNPTSANKLI</sequence>
<evidence type="ECO:0000313" key="2">
    <source>
        <dbReference type="Proteomes" id="UP001311232"/>
    </source>
</evidence>